<dbReference type="OrthoDB" id="3801489at2759"/>
<dbReference type="Proteomes" id="UP000756132">
    <property type="component" value="Chromosome 3"/>
</dbReference>
<dbReference type="EMBL" id="CP090165">
    <property type="protein sequence ID" value="UJO15453.1"/>
    <property type="molecule type" value="Genomic_DNA"/>
</dbReference>
<sequence length="303" mass="35281">MLYYSKFPTQSQHGHTTLTLTLAATTTMISDKPCHLLALPRELRDAIYSELHHEVALTRDRKGHSTGFAMPELVMLKKAPLVSLLCTCKQINHEYSKIVYERAHLALYPVDLKKMMQAIEHNDGIPETIFKHVREITMVLCYSILIVDRLYDEFRESMRAHADAVRSAKDFGQEALEATRRRHWTPTKQTRIYLRHILEELNKTFSDEVVSLRVHIHISKFQAGDFEWVELGNLQLNDLDDLHNCPDTPYARKGRLEFFFQFMTPFFSQILDSTSADIGDRRTRGDSTFYRTKDSDEEGGWLW</sequence>
<reference evidence="1" key="1">
    <citation type="submission" date="2021-12" db="EMBL/GenBank/DDBJ databases">
        <authorList>
            <person name="Zaccaron A."/>
            <person name="Stergiopoulos I."/>
        </authorList>
    </citation>
    <scope>NUCLEOTIDE SEQUENCE</scope>
    <source>
        <strain evidence="1">Race5_Kim</strain>
    </source>
</reference>
<dbReference type="PANTHER" id="PTHR42085:SF1">
    <property type="entry name" value="F-BOX DOMAIN-CONTAINING PROTEIN"/>
    <property type="match status" value="1"/>
</dbReference>
<evidence type="ECO:0000313" key="1">
    <source>
        <dbReference type="EMBL" id="UJO15453.1"/>
    </source>
</evidence>
<proteinExistence type="predicted"/>
<dbReference type="AlphaFoldDB" id="A0A9Q8LDJ9"/>
<dbReference type="PANTHER" id="PTHR42085">
    <property type="entry name" value="F-BOX DOMAIN-CONTAINING PROTEIN"/>
    <property type="match status" value="1"/>
</dbReference>
<keyword evidence="2" id="KW-1185">Reference proteome</keyword>
<protein>
    <submittedName>
        <fullName evidence="1">Uncharacterized protein</fullName>
    </submittedName>
</protein>
<accession>A0A9Q8LDJ9</accession>
<dbReference type="InterPro" id="IPR038883">
    <property type="entry name" value="AN11006-like"/>
</dbReference>
<dbReference type="GeneID" id="71988086"/>
<name>A0A9Q8LDJ9_PASFU</name>
<gene>
    <name evidence="1" type="ORF">CLAFUR5_08208</name>
</gene>
<dbReference type="KEGG" id="ffu:CLAFUR5_08208"/>
<reference evidence="1" key="2">
    <citation type="journal article" date="2022" name="Microb. Genom.">
        <title>A chromosome-scale genome assembly of the tomato pathogen Cladosporium fulvum reveals a compartmentalized genome architecture and the presence of a dispensable chromosome.</title>
        <authorList>
            <person name="Zaccaron A.Z."/>
            <person name="Chen L.H."/>
            <person name="Samaras A."/>
            <person name="Stergiopoulos I."/>
        </authorList>
    </citation>
    <scope>NUCLEOTIDE SEQUENCE</scope>
    <source>
        <strain evidence="1">Race5_Kim</strain>
    </source>
</reference>
<organism evidence="1 2">
    <name type="scientific">Passalora fulva</name>
    <name type="common">Tomato leaf mold</name>
    <name type="synonym">Cladosporium fulvum</name>
    <dbReference type="NCBI Taxonomy" id="5499"/>
    <lineage>
        <taxon>Eukaryota</taxon>
        <taxon>Fungi</taxon>
        <taxon>Dikarya</taxon>
        <taxon>Ascomycota</taxon>
        <taxon>Pezizomycotina</taxon>
        <taxon>Dothideomycetes</taxon>
        <taxon>Dothideomycetidae</taxon>
        <taxon>Mycosphaerellales</taxon>
        <taxon>Mycosphaerellaceae</taxon>
        <taxon>Fulvia</taxon>
    </lineage>
</organism>
<dbReference type="RefSeq" id="XP_047759819.1">
    <property type="nucleotide sequence ID" value="XM_047907356.1"/>
</dbReference>
<evidence type="ECO:0000313" key="2">
    <source>
        <dbReference type="Proteomes" id="UP000756132"/>
    </source>
</evidence>